<evidence type="ECO:0000313" key="3">
    <source>
        <dbReference type="Proteomes" id="UP001642484"/>
    </source>
</evidence>
<evidence type="ECO:0000313" key="2">
    <source>
        <dbReference type="EMBL" id="CAK9074365.1"/>
    </source>
</evidence>
<proteinExistence type="predicted"/>
<sequence length="122" mass="13725">MKMVEDLTGTRPGPRTSKATLVNRIERATLGDKRKSATAHISERPAKRGCRTTVSKGQAAQMKSMLKSDAASLALRHTHKELEKMWNRMGMTSTYPKMTGKETVISRMKAFAERNLMHHELV</sequence>
<feature type="region of interest" description="Disordered" evidence="1">
    <location>
        <begin position="32"/>
        <end position="54"/>
    </location>
</feature>
<feature type="compositionally biased region" description="Basic and acidic residues" evidence="1">
    <location>
        <begin position="32"/>
        <end position="46"/>
    </location>
</feature>
<evidence type="ECO:0000256" key="1">
    <source>
        <dbReference type="SAM" id="MobiDB-lite"/>
    </source>
</evidence>
<accession>A0ABP0PEB1</accession>
<organism evidence="2 3">
    <name type="scientific">Durusdinium trenchii</name>
    <dbReference type="NCBI Taxonomy" id="1381693"/>
    <lineage>
        <taxon>Eukaryota</taxon>
        <taxon>Sar</taxon>
        <taxon>Alveolata</taxon>
        <taxon>Dinophyceae</taxon>
        <taxon>Suessiales</taxon>
        <taxon>Symbiodiniaceae</taxon>
        <taxon>Durusdinium</taxon>
    </lineage>
</organism>
<reference evidence="2 3" key="1">
    <citation type="submission" date="2024-02" db="EMBL/GenBank/DDBJ databases">
        <authorList>
            <person name="Chen Y."/>
            <person name="Shah S."/>
            <person name="Dougan E. K."/>
            <person name="Thang M."/>
            <person name="Chan C."/>
        </authorList>
    </citation>
    <scope>NUCLEOTIDE SEQUENCE [LARGE SCALE GENOMIC DNA]</scope>
</reference>
<keyword evidence="3" id="KW-1185">Reference proteome</keyword>
<gene>
    <name evidence="2" type="ORF">CCMP2556_LOCUS36641</name>
</gene>
<name>A0ABP0PEB1_9DINO</name>
<comment type="caution">
    <text evidence="2">The sequence shown here is derived from an EMBL/GenBank/DDBJ whole genome shotgun (WGS) entry which is preliminary data.</text>
</comment>
<protein>
    <submittedName>
        <fullName evidence="2">Uncharacterized protein</fullName>
    </submittedName>
</protein>
<dbReference type="EMBL" id="CAXAMN010023006">
    <property type="protein sequence ID" value="CAK9074365.1"/>
    <property type="molecule type" value="Genomic_DNA"/>
</dbReference>
<dbReference type="Proteomes" id="UP001642484">
    <property type="component" value="Unassembled WGS sequence"/>
</dbReference>